<evidence type="ECO:0000256" key="10">
    <source>
        <dbReference type="SAM" id="MobiDB-lite"/>
    </source>
</evidence>
<comment type="subcellular location">
    <subcellularLocation>
        <location evidence="9">Cytoplasm</location>
    </subcellularLocation>
</comment>
<evidence type="ECO:0000256" key="7">
    <source>
        <dbReference type="ARBA" id="ARBA00022801"/>
    </source>
</evidence>
<evidence type="ECO:0000256" key="1">
    <source>
        <dbReference type="ARBA" id="ARBA00010875"/>
    </source>
</evidence>
<comment type="cofactor">
    <cofactor evidence="9">
        <name>Zn(2+)</name>
        <dbReference type="ChEBI" id="CHEBI:29105"/>
    </cofactor>
    <text evidence="9">Binds 1 zinc ion.</text>
</comment>
<dbReference type="GO" id="GO:0004222">
    <property type="term" value="F:metalloendopeptidase activity"/>
    <property type="evidence" value="ECO:0007669"/>
    <property type="project" value="InterPro"/>
</dbReference>
<dbReference type="AlphaFoldDB" id="A0AAJ6CUL3"/>
<comment type="function">
    <text evidence="9">Single strand-specific metallo-endoribonuclease involved in late-stage 70S ribosome quality control and in maturation of the 3' terminus of the 16S rRNA.</text>
</comment>
<dbReference type="EMBL" id="WMBE01000002">
    <property type="protein sequence ID" value="MDG0866600.1"/>
    <property type="molecule type" value="Genomic_DNA"/>
</dbReference>
<dbReference type="PANTHER" id="PTHR46986">
    <property type="entry name" value="ENDORIBONUCLEASE YBEY, CHLOROPLASTIC"/>
    <property type="match status" value="1"/>
</dbReference>
<dbReference type="GO" id="GO:0004521">
    <property type="term" value="F:RNA endonuclease activity"/>
    <property type="evidence" value="ECO:0007669"/>
    <property type="project" value="UniProtKB-UniRule"/>
</dbReference>
<feature type="region of interest" description="Disordered" evidence="10">
    <location>
        <begin position="79"/>
        <end position="108"/>
    </location>
</feature>
<evidence type="ECO:0000256" key="4">
    <source>
        <dbReference type="ARBA" id="ARBA00022722"/>
    </source>
</evidence>
<reference evidence="13 14" key="1">
    <citation type="submission" date="2019-11" db="EMBL/GenBank/DDBJ databases">
        <authorList>
            <person name="Cho J.-C."/>
        </authorList>
    </citation>
    <scope>NUCLEOTIDE SEQUENCE [LARGE SCALE GENOMIC DNA]</scope>
    <source>
        <strain evidence="12 13">JH1073</strain>
        <strain evidence="11 14">JH702</strain>
    </source>
</reference>
<keyword evidence="13" id="KW-1185">Reference proteome</keyword>
<accession>A0AAJ6CUL3</accession>
<dbReference type="GO" id="GO:0005737">
    <property type="term" value="C:cytoplasm"/>
    <property type="evidence" value="ECO:0007669"/>
    <property type="project" value="UniProtKB-SubCell"/>
</dbReference>
<evidence type="ECO:0000256" key="5">
    <source>
        <dbReference type="ARBA" id="ARBA00022723"/>
    </source>
</evidence>
<keyword evidence="9" id="KW-0963">Cytoplasm</keyword>
<comment type="similarity">
    <text evidence="1 9">Belongs to the endoribonuclease YbeY family.</text>
</comment>
<evidence type="ECO:0000313" key="13">
    <source>
        <dbReference type="Proteomes" id="UP001219901"/>
    </source>
</evidence>
<evidence type="ECO:0000313" key="12">
    <source>
        <dbReference type="EMBL" id="WFG40687.1"/>
    </source>
</evidence>
<dbReference type="GO" id="GO:0008270">
    <property type="term" value="F:zinc ion binding"/>
    <property type="evidence" value="ECO:0007669"/>
    <property type="project" value="UniProtKB-UniRule"/>
</dbReference>
<evidence type="ECO:0000313" key="11">
    <source>
        <dbReference type="EMBL" id="MDG0866600.1"/>
    </source>
</evidence>
<keyword evidence="2 9" id="KW-0690">Ribosome biogenesis</keyword>
<keyword evidence="3 9" id="KW-0698">rRNA processing</keyword>
<dbReference type="Proteomes" id="UP001219901">
    <property type="component" value="Chromosome"/>
</dbReference>
<proteinExistence type="inferred from homology"/>
<evidence type="ECO:0000256" key="2">
    <source>
        <dbReference type="ARBA" id="ARBA00022517"/>
    </source>
</evidence>
<keyword evidence="8 9" id="KW-0862">Zinc</keyword>
<dbReference type="RefSeq" id="WP_342824154.1">
    <property type="nucleotide sequence ID" value="NZ_CP046146.1"/>
</dbReference>
<reference evidence="13" key="3">
    <citation type="submission" date="2023-06" db="EMBL/GenBank/DDBJ databases">
        <title>Pangenomics reveal diversification of enzyme families and niche specialization in globally abundant SAR202 bacteria.</title>
        <authorList>
            <person name="Saw J.H.W."/>
        </authorList>
    </citation>
    <scope>NUCLEOTIDE SEQUENCE [LARGE SCALE GENOMIC DNA]</scope>
    <source>
        <strain evidence="13">JH1073</strain>
    </source>
</reference>
<dbReference type="InterPro" id="IPR020549">
    <property type="entry name" value="YbeY_CS"/>
</dbReference>
<feature type="binding site" evidence="9">
    <location>
        <position position="140"/>
    </location>
    <ligand>
        <name>Zn(2+)</name>
        <dbReference type="ChEBI" id="CHEBI:29105"/>
        <note>catalytic</note>
    </ligand>
</feature>
<organism evidence="12 13">
    <name type="scientific">Candidatus Lucifugimonas marina</name>
    <dbReference type="NCBI Taxonomy" id="3038979"/>
    <lineage>
        <taxon>Bacteria</taxon>
        <taxon>Bacillati</taxon>
        <taxon>Chloroflexota</taxon>
        <taxon>Dehalococcoidia</taxon>
        <taxon>SAR202 cluster</taxon>
        <taxon>Candidatus Lucifugimonadales</taxon>
        <taxon>Candidatus Lucifugimonadaceae</taxon>
        <taxon>Candidatus Lucifugimonas</taxon>
    </lineage>
</organism>
<evidence type="ECO:0000256" key="3">
    <source>
        <dbReference type="ARBA" id="ARBA00022552"/>
    </source>
</evidence>
<dbReference type="PROSITE" id="PS01306">
    <property type="entry name" value="UPF0054"/>
    <property type="match status" value="1"/>
</dbReference>
<dbReference type="Gene3D" id="3.40.390.30">
    <property type="entry name" value="Metalloproteases ('zincins'), catalytic domain"/>
    <property type="match status" value="1"/>
</dbReference>
<feature type="compositionally biased region" description="Acidic residues" evidence="10">
    <location>
        <begin position="85"/>
        <end position="104"/>
    </location>
</feature>
<gene>
    <name evidence="9 12" type="primary">ybeY</name>
    <name evidence="11" type="ORF">GKO46_05860</name>
    <name evidence="12" type="ORF">GKO48_14105</name>
</gene>
<dbReference type="PANTHER" id="PTHR46986:SF1">
    <property type="entry name" value="ENDORIBONUCLEASE YBEY, CHLOROPLASTIC"/>
    <property type="match status" value="1"/>
</dbReference>
<dbReference type="NCBIfam" id="TIGR00043">
    <property type="entry name" value="rRNA maturation RNase YbeY"/>
    <property type="match status" value="1"/>
</dbReference>
<sequence length="173" mass="18985">MKSPADTDSFLSEDGRVEVVFDLDDVADSNISLVMNAAVAGLDSEQFDGPDHITVMITGDERIRELNRDFKGEDAITDVLSFNVEPDEDDSDDEWPETGDSDEEGSNRLGDIAISLPQVVRQAAENGKSADRELAMLTIHGVLHLLGYDHAELEEEKIMFGKTDVVLAKLFGE</sequence>
<dbReference type="SUPFAM" id="SSF55486">
    <property type="entry name" value="Metalloproteases ('zincins'), catalytic domain"/>
    <property type="match status" value="1"/>
</dbReference>
<feature type="binding site" evidence="9">
    <location>
        <position position="144"/>
    </location>
    <ligand>
        <name>Zn(2+)</name>
        <dbReference type="ChEBI" id="CHEBI:29105"/>
        <note>catalytic</note>
    </ligand>
</feature>
<dbReference type="GO" id="GO:0006364">
    <property type="term" value="P:rRNA processing"/>
    <property type="evidence" value="ECO:0007669"/>
    <property type="project" value="UniProtKB-UniRule"/>
</dbReference>
<dbReference type="Proteomes" id="UP001321249">
    <property type="component" value="Unassembled WGS sequence"/>
</dbReference>
<evidence type="ECO:0000256" key="8">
    <source>
        <dbReference type="ARBA" id="ARBA00022833"/>
    </source>
</evidence>
<feature type="binding site" evidence="9">
    <location>
        <position position="150"/>
    </location>
    <ligand>
        <name>Zn(2+)</name>
        <dbReference type="ChEBI" id="CHEBI:29105"/>
        <note>catalytic</note>
    </ligand>
</feature>
<dbReference type="Pfam" id="PF02130">
    <property type="entry name" value="YbeY"/>
    <property type="match status" value="1"/>
</dbReference>
<evidence type="ECO:0000256" key="6">
    <source>
        <dbReference type="ARBA" id="ARBA00022759"/>
    </source>
</evidence>
<protein>
    <recommendedName>
        <fullName evidence="9">Endoribonuclease YbeY</fullName>
        <ecNumber evidence="9">3.1.-.-</ecNumber>
    </recommendedName>
</protein>
<evidence type="ECO:0000313" key="14">
    <source>
        <dbReference type="Proteomes" id="UP001321249"/>
    </source>
</evidence>
<dbReference type="HAMAP" id="MF_00009">
    <property type="entry name" value="Endoribonucl_YbeY"/>
    <property type="match status" value="1"/>
</dbReference>
<keyword evidence="6 9" id="KW-0255">Endonuclease</keyword>
<evidence type="ECO:0000256" key="9">
    <source>
        <dbReference type="HAMAP-Rule" id="MF_00009"/>
    </source>
</evidence>
<dbReference type="InterPro" id="IPR023091">
    <property type="entry name" value="MetalPrtase_cat_dom_sf_prd"/>
</dbReference>
<dbReference type="InterPro" id="IPR002036">
    <property type="entry name" value="YbeY"/>
</dbReference>
<reference evidence="12" key="2">
    <citation type="journal article" date="2023" name="Nat. Commun.">
        <title>Cultivation of marine bacteria of the SAR202 clade.</title>
        <authorList>
            <person name="Lim Y."/>
            <person name="Seo J.H."/>
            <person name="Giovannoni S.J."/>
            <person name="Kang I."/>
            <person name="Cho J.C."/>
        </authorList>
    </citation>
    <scope>NUCLEOTIDE SEQUENCE</scope>
    <source>
        <strain evidence="12">JH1073</strain>
    </source>
</reference>
<dbReference type="EMBL" id="CP046147">
    <property type="protein sequence ID" value="WFG40687.1"/>
    <property type="molecule type" value="Genomic_DNA"/>
</dbReference>
<dbReference type="EC" id="3.1.-.-" evidence="9"/>
<keyword evidence="4 9" id="KW-0540">Nuclease</keyword>
<keyword evidence="7 9" id="KW-0378">Hydrolase</keyword>
<keyword evidence="5 9" id="KW-0479">Metal-binding</keyword>
<name>A0AAJ6CUL3_9CHLR</name>